<gene>
    <name evidence="2" type="ORF">HDG40_006600</name>
</gene>
<dbReference type="InterPro" id="IPR037171">
    <property type="entry name" value="NagB/RpiA_transferase-like"/>
</dbReference>
<feature type="region of interest" description="Disordered" evidence="1">
    <location>
        <begin position="1"/>
        <end position="33"/>
    </location>
</feature>
<keyword evidence="2" id="KW-0808">Transferase</keyword>
<sequence>MNEPMTEPMTEPMNHPAEAASSRSTARSWTTRRDEKNRRLAAIAPWLEDGVLPTHRIVDALETLIQPGERVALEGDNQKQADFLSRSLAKVDPQKLHDVHLLISSISRPEHLTLFERGIAHKVDFSFAGPQSLRVAQLLEDGQLEIGAIYTYVELYARMFVDLTPHVALLCADKADRHGNLYTGPNTEDTPTIAEAAAFRHGIVIVQVNEIVDELPRVDIPGSWVDVIVQADRPFAVEPLFTRDPRHIGDLQVLTAMMVIRGIYEPYGVTSLNHGIGFDTAAIELLLPTYGESLGLKGKICRNWTLNPHPTMIPAIEAGWVDSIHCFGSEVGMEAYIEARPDVFFTGNDGSLRSNRVLCQLAGQYGVDLFIGSTLQIDADANSSTVTRGRLAGFGGAPNMGHDPRGRRHASEAWLKLLKGDGAVSRGQKLVVQLAETYKKGGEPTFVDELDAIAVGAKNGMPIAPVMIYGDDVSHVVTEEGIAHLHKAEGIDERRAAIAAVAGVTPIGLRAKPEKTAELRRRGIVAYPEDLGIRRGDAKRSLLAARSIDDLVTWSGGLYAPPARFRSW</sequence>
<dbReference type="PANTHER" id="PTHR43293:SF2">
    <property type="entry name" value="MALONATE DECARBOXYLASE ALPHA SUBUNIT"/>
    <property type="match status" value="1"/>
</dbReference>
<dbReference type="NCBIfam" id="TIGR01110">
    <property type="entry name" value="mdcA"/>
    <property type="match status" value="1"/>
</dbReference>
<dbReference type="AlphaFoldDB" id="A0A7W8QF03"/>
<evidence type="ECO:0000256" key="1">
    <source>
        <dbReference type="SAM" id="MobiDB-lite"/>
    </source>
</evidence>
<dbReference type="GO" id="GO:0016746">
    <property type="term" value="F:acyltransferase activity"/>
    <property type="evidence" value="ECO:0007669"/>
    <property type="project" value="UniProtKB-KW"/>
</dbReference>
<keyword evidence="2" id="KW-0012">Acyltransferase</keyword>
<evidence type="ECO:0000313" key="3">
    <source>
        <dbReference type="Proteomes" id="UP000592780"/>
    </source>
</evidence>
<dbReference type="SUPFAM" id="SSF100950">
    <property type="entry name" value="NagB/RpiA/CoA transferase-like"/>
    <property type="match status" value="2"/>
</dbReference>
<dbReference type="EC" id="2.3.1.187" evidence="2"/>
<dbReference type="EMBL" id="JACHDD010000013">
    <property type="protein sequence ID" value="MBB5428406.1"/>
    <property type="molecule type" value="Genomic_DNA"/>
</dbReference>
<accession>A0A7W8QF03</accession>
<proteinExistence type="predicted"/>
<dbReference type="Pfam" id="PF16957">
    <property type="entry name" value="Mal_decarbox_Al"/>
    <property type="match status" value="1"/>
</dbReference>
<dbReference type="Gene3D" id="3.40.1080.10">
    <property type="entry name" value="Glutaconate Coenzyme A-transferase"/>
    <property type="match status" value="1"/>
</dbReference>
<keyword evidence="3" id="KW-1185">Reference proteome</keyword>
<evidence type="ECO:0000313" key="2">
    <source>
        <dbReference type="EMBL" id="MBB5428406.1"/>
    </source>
</evidence>
<dbReference type="Proteomes" id="UP000592780">
    <property type="component" value="Unassembled WGS sequence"/>
</dbReference>
<feature type="compositionally biased region" description="Low complexity" evidence="1">
    <location>
        <begin position="17"/>
        <end position="29"/>
    </location>
</feature>
<organism evidence="2 3">
    <name type="scientific">Paraburkholderia atlantica</name>
    <dbReference type="NCBI Taxonomy" id="2654982"/>
    <lineage>
        <taxon>Bacteria</taxon>
        <taxon>Pseudomonadati</taxon>
        <taxon>Pseudomonadota</taxon>
        <taxon>Betaproteobacteria</taxon>
        <taxon>Burkholderiales</taxon>
        <taxon>Burkholderiaceae</taxon>
        <taxon>Paraburkholderia</taxon>
    </lineage>
</organism>
<dbReference type="InterPro" id="IPR005777">
    <property type="entry name" value="MadA"/>
</dbReference>
<name>A0A7W8QF03_PARAM</name>
<protein>
    <submittedName>
        <fullName evidence="2">Malonate decarboxylase alpha subunit</fullName>
        <ecNumber evidence="2">2.3.1.187</ecNumber>
    </submittedName>
</protein>
<dbReference type="PANTHER" id="PTHR43293">
    <property type="entry name" value="ACETATE COA-TRANSFERASE YDIF"/>
    <property type="match status" value="1"/>
</dbReference>
<reference evidence="2 3" key="1">
    <citation type="submission" date="2020-08" db="EMBL/GenBank/DDBJ databases">
        <title>Genomic Encyclopedia of Type Strains, Phase IV (KMG-V): Genome sequencing to study the core and pangenomes of soil and plant-associated prokaryotes.</title>
        <authorList>
            <person name="Whitman W."/>
        </authorList>
    </citation>
    <scope>NUCLEOTIDE SEQUENCE [LARGE SCALE GENOMIC DNA]</scope>
    <source>
        <strain evidence="2 3">JPY158</strain>
    </source>
</reference>
<comment type="caution">
    <text evidence="2">The sequence shown here is derived from an EMBL/GenBank/DDBJ whole genome shotgun (WGS) entry which is preliminary data.</text>
</comment>